<evidence type="ECO:0000313" key="2">
    <source>
        <dbReference type="EMBL" id="TLX22567.1"/>
    </source>
</evidence>
<reference evidence="2 3" key="1">
    <citation type="submission" date="2019-04" db="EMBL/GenBank/DDBJ databases">
        <authorList>
            <person name="Grouzdev D.S."/>
            <person name="Nazina T.N."/>
        </authorList>
    </citation>
    <scope>NUCLEOTIDE SEQUENCE [LARGE SCALE GENOMIC DNA]</scope>
    <source>
        <strain evidence="2 3">SHC 3-19</strain>
    </source>
</reference>
<feature type="domain" description="Chorismatase FkbO/Hyg5-like N-terminal" evidence="1">
    <location>
        <begin position="67"/>
        <end position="188"/>
    </location>
</feature>
<comment type="caution">
    <text evidence="2">The sequence shown here is derived from an EMBL/GenBank/DDBJ whole genome shotgun (WGS) entry which is preliminary data.</text>
</comment>
<dbReference type="AlphaFoldDB" id="A0A5R9PHM4"/>
<evidence type="ECO:0000259" key="1">
    <source>
        <dbReference type="Pfam" id="PF21168"/>
    </source>
</evidence>
<dbReference type="Proteomes" id="UP000308508">
    <property type="component" value="Unassembled WGS sequence"/>
</dbReference>
<gene>
    <name evidence="2" type="ORF">E5S66_00605</name>
</gene>
<dbReference type="RefSeq" id="WP_138346585.1">
    <property type="nucleotide sequence ID" value="NZ_SROY01000001.1"/>
</dbReference>
<dbReference type="Gene3D" id="3.30.1330.40">
    <property type="entry name" value="RutC-like"/>
    <property type="match status" value="1"/>
</dbReference>
<dbReference type="EMBL" id="SROY01000001">
    <property type="protein sequence ID" value="TLX22567.1"/>
    <property type="molecule type" value="Genomic_DNA"/>
</dbReference>
<evidence type="ECO:0000313" key="3">
    <source>
        <dbReference type="Proteomes" id="UP000308508"/>
    </source>
</evidence>
<organism evidence="2 3">
    <name type="scientific">Thermomonas fusca</name>
    <dbReference type="NCBI Taxonomy" id="215690"/>
    <lineage>
        <taxon>Bacteria</taxon>
        <taxon>Pseudomonadati</taxon>
        <taxon>Pseudomonadota</taxon>
        <taxon>Gammaproteobacteria</taxon>
        <taxon>Lysobacterales</taxon>
        <taxon>Lysobacteraceae</taxon>
        <taxon>Thermomonas</taxon>
    </lineage>
</organism>
<name>A0A5R9PHM4_9GAMM</name>
<dbReference type="STRING" id="1123377.GCA_000423885_02704"/>
<keyword evidence="3" id="KW-1185">Reference proteome</keyword>
<dbReference type="InterPro" id="IPR035959">
    <property type="entry name" value="RutC-like_sf"/>
</dbReference>
<dbReference type="Pfam" id="PF21168">
    <property type="entry name" value="FkbO_Hyg5-like_N"/>
    <property type="match status" value="1"/>
</dbReference>
<dbReference type="InterPro" id="IPR049368">
    <property type="entry name" value="FkbO_Hyg5-like_N"/>
</dbReference>
<sequence>MSSLPTVASPPANPLRIDLVDASLEAVLAEPGLLAAFTFDATPTPRRDDARHLRVALAPAPGRAALECWRVDGPVSHGRDGDIAWSRGGGLQFGALELADDGDIEAVADAAYRRLQQWLSRSDHPHPLRIWNYLDAITEGDGDNERYRRFCVGRARGIGRELAPGELPAATAIGHPQRSGRFQLYWLSAQQAGTPLENPRQLQAWRYPRQYGPQPPGFARALLPASDAMPLLLSGTAAVVGHASQHGDSLEAQLDEVLVNLQSLIDTARQLRPALSAALGAGSPLKVYVRDAAALPQVDALLQARLPGVPRLLLHGHVCRRELAVEIDGSHA</sequence>
<accession>A0A5R9PHM4</accession>
<protein>
    <submittedName>
        <fullName evidence="2">Pteridine-dependent deoxygenase</fullName>
    </submittedName>
</protein>
<proteinExistence type="predicted"/>